<keyword evidence="15" id="KW-1185">Reference proteome</keyword>
<dbReference type="InterPro" id="IPR038110">
    <property type="entry name" value="TD_ACT-like_sf"/>
</dbReference>
<dbReference type="FunFam" id="3.40.50.1100:FF:000008">
    <property type="entry name" value="L-threonine dehydratase"/>
    <property type="match status" value="1"/>
</dbReference>
<evidence type="ECO:0000256" key="7">
    <source>
        <dbReference type="ARBA" id="ARBA00022624"/>
    </source>
</evidence>
<dbReference type="EMBL" id="KV878347">
    <property type="protein sequence ID" value="OJJ44614.1"/>
    <property type="molecule type" value="Genomic_DNA"/>
</dbReference>
<keyword evidence="8" id="KW-0677">Repeat</keyword>
<dbReference type="FunFam" id="3.40.1020.10:FF:000001">
    <property type="entry name" value="L-threonine dehydratase"/>
    <property type="match status" value="1"/>
</dbReference>
<keyword evidence="10 12" id="KW-0456">Lyase</keyword>
<dbReference type="GO" id="GO:0009097">
    <property type="term" value="P:isoleucine biosynthetic process"/>
    <property type="evidence" value="ECO:0007669"/>
    <property type="project" value="UniProtKB-UniRule"/>
</dbReference>
<evidence type="ECO:0000256" key="9">
    <source>
        <dbReference type="ARBA" id="ARBA00022898"/>
    </source>
</evidence>
<dbReference type="GO" id="GO:0003941">
    <property type="term" value="F:L-serine ammonia-lyase activity"/>
    <property type="evidence" value="ECO:0007669"/>
    <property type="project" value="TreeGrafter"/>
</dbReference>
<evidence type="ECO:0000256" key="5">
    <source>
        <dbReference type="ARBA" id="ARBA00011881"/>
    </source>
</evidence>
<comment type="subunit">
    <text evidence="5">Homotetramer.</text>
</comment>
<comment type="similarity">
    <text evidence="4 12">Belongs to the serine/threonine dehydratase family.</text>
</comment>
<keyword evidence="9 12" id="KW-0663">Pyridoxal phosphate</keyword>
<keyword evidence="11 12" id="KW-0100">Branched-chain amino acid biosynthesis</keyword>
<protein>
    <recommendedName>
        <fullName evidence="12">Threonine dehydratase</fullName>
        <ecNumber evidence="12">4.3.1.19</ecNumber>
    </recommendedName>
    <alternativeName>
        <fullName evidence="12">Threonine deaminase</fullName>
    </alternativeName>
</protein>
<dbReference type="Pfam" id="PF00291">
    <property type="entry name" value="PALP"/>
    <property type="match status" value="1"/>
</dbReference>
<dbReference type="SUPFAM" id="SSF55021">
    <property type="entry name" value="ACT-like"/>
    <property type="match status" value="1"/>
</dbReference>
<dbReference type="InterPro" id="IPR045865">
    <property type="entry name" value="ACT-like_dom_sf"/>
</dbReference>
<proteinExistence type="inferred from homology"/>
<dbReference type="PROSITE" id="PS51672">
    <property type="entry name" value="ACT_LIKE"/>
    <property type="match status" value="2"/>
</dbReference>
<comment type="pathway">
    <text evidence="3 12">Amino-acid biosynthesis; L-isoleucine biosynthesis; 2-oxobutanoate from L-threonine: step 1/1.</text>
</comment>
<keyword evidence="7 12" id="KW-0412">Isoleucine biosynthesis</keyword>
<dbReference type="NCBIfam" id="TIGR01124">
    <property type="entry name" value="ilvA_2Cterm"/>
    <property type="match status" value="1"/>
</dbReference>
<dbReference type="Proteomes" id="UP000184188">
    <property type="component" value="Unassembled WGS sequence"/>
</dbReference>
<comment type="cofactor">
    <cofactor evidence="2 12">
        <name>pyridoxal 5'-phosphate</name>
        <dbReference type="ChEBI" id="CHEBI:597326"/>
    </cofactor>
</comment>
<evidence type="ECO:0000313" key="15">
    <source>
        <dbReference type="Proteomes" id="UP000184188"/>
    </source>
</evidence>
<evidence type="ECO:0000256" key="12">
    <source>
        <dbReference type="RuleBase" id="RU362012"/>
    </source>
</evidence>
<dbReference type="PANTHER" id="PTHR48078:SF11">
    <property type="entry name" value="THREONINE DEHYDRATASE, MITOCHONDRIAL"/>
    <property type="match status" value="1"/>
</dbReference>
<feature type="domain" description="ACT-like" evidence="13">
    <location>
        <begin position="387"/>
        <end position="461"/>
    </location>
</feature>
<name>A0A1L9SBU3_9EURO</name>
<dbReference type="OrthoDB" id="4418812at2759"/>
<evidence type="ECO:0000256" key="1">
    <source>
        <dbReference type="ARBA" id="ARBA00001274"/>
    </source>
</evidence>
<dbReference type="AlphaFoldDB" id="A0A1L9SBU3"/>
<keyword evidence="6 12" id="KW-0028">Amino-acid biosynthesis</keyword>
<evidence type="ECO:0000259" key="13">
    <source>
        <dbReference type="PROSITE" id="PS51672"/>
    </source>
</evidence>
<dbReference type="InterPro" id="IPR036052">
    <property type="entry name" value="TrpB-like_PALP_sf"/>
</dbReference>
<dbReference type="NCBIfam" id="NF006674">
    <property type="entry name" value="PRK09224.1"/>
    <property type="match status" value="1"/>
</dbReference>
<dbReference type="GO" id="GO:0030170">
    <property type="term" value="F:pyridoxal phosphate binding"/>
    <property type="evidence" value="ECO:0007669"/>
    <property type="project" value="InterPro"/>
</dbReference>
<evidence type="ECO:0000256" key="2">
    <source>
        <dbReference type="ARBA" id="ARBA00001933"/>
    </source>
</evidence>
<dbReference type="Pfam" id="PF00585">
    <property type="entry name" value="Thr_dehydrat_C"/>
    <property type="match status" value="2"/>
</dbReference>
<dbReference type="GO" id="GO:0006565">
    <property type="term" value="P:L-serine catabolic process"/>
    <property type="evidence" value="ECO:0007669"/>
    <property type="project" value="TreeGrafter"/>
</dbReference>
<evidence type="ECO:0000256" key="6">
    <source>
        <dbReference type="ARBA" id="ARBA00022605"/>
    </source>
</evidence>
<dbReference type="GeneID" id="34610069"/>
<dbReference type="STRING" id="1073090.A0A1L9SBU3"/>
<dbReference type="CDD" id="cd01562">
    <property type="entry name" value="Thr-dehyd"/>
    <property type="match status" value="1"/>
</dbReference>
<organism evidence="14 15">
    <name type="scientific">Penicilliopsis zonata CBS 506.65</name>
    <dbReference type="NCBI Taxonomy" id="1073090"/>
    <lineage>
        <taxon>Eukaryota</taxon>
        <taxon>Fungi</taxon>
        <taxon>Dikarya</taxon>
        <taxon>Ascomycota</taxon>
        <taxon>Pezizomycotina</taxon>
        <taxon>Eurotiomycetes</taxon>
        <taxon>Eurotiomycetidae</taxon>
        <taxon>Eurotiales</taxon>
        <taxon>Aspergillaceae</taxon>
        <taxon>Penicilliopsis</taxon>
    </lineage>
</organism>
<evidence type="ECO:0000313" key="14">
    <source>
        <dbReference type="EMBL" id="OJJ44614.1"/>
    </source>
</evidence>
<evidence type="ECO:0000256" key="3">
    <source>
        <dbReference type="ARBA" id="ARBA00004810"/>
    </source>
</evidence>
<accession>A0A1L9SBU3</accession>
<dbReference type="RefSeq" id="XP_022579124.1">
    <property type="nucleotide sequence ID" value="XM_022723604.1"/>
</dbReference>
<evidence type="ECO:0000256" key="8">
    <source>
        <dbReference type="ARBA" id="ARBA00022737"/>
    </source>
</evidence>
<dbReference type="CDD" id="cd04906">
    <property type="entry name" value="ACT_ThrD-I_1"/>
    <property type="match status" value="1"/>
</dbReference>
<dbReference type="PANTHER" id="PTHR48078">
    <property type="entry name" value="THREONINE DEHYDRATASE, MITOCHONDRIAL-RELATED"/>
    <property type="match status" value="1"/>
</dbReference>
<evidence type="ECO:0000256" key="4">
    <source>
        <dbReference type="ARBA" id="ARBA00010869"/>
    </source>
</evidence>
<dbReference type="GO" id="GO:0006567">
    <property type="term" value="P:L-threonine catabolic process"/>
    <property type="evidence" value="ECO:0007669"/>
    <property type="project" value="TreeGrafter"/>
</dbReference>
<dbReference type="InterPro" id="IPR001926">
    <property type="entry name" value="TrpB-like_PALP"/>
</dbReference>
<dbReference type="InterPro" id="IPR050147">
    <property type="entry name" value="Ser/Thr_Dehydratase"/>
</dbReference>
<dbReference type="PROSITE" id="PS00165">
    <property type="entry name" value="DEHYDRATASE_SER_THR"/>
    <property type="match status" value="1"/>
</dbReference>
<dbReference type="VEuPathDB" id="FungiDB:ASPZODRAFT_134697"/>
<dbReference type="Gene3D" id="3.40.1020.10">
    <property type="entry name" value="Biosynthetic Threonine Deaminase, Domain 3"/>
    <property type="match status" value="1"/>
</dbReference>
<dbReference type="SUPFAM" id="SSF53686">
    <property type="entry name" value="Tryptophan synthase beta subunit-like PLP-dependent enzymes"/>
    <property type="match status" value="1"/>
</dbReference>
<dbReference type="InterPro" id="IPR000634">
    <property type="entry name" value="Ser/Thr_deHydtase_PyrdxlP-BS"/>
</dbReference>
<feature type="domain" description="ACT-like" evidence="13">
    <location>
        <begin position="483"/>
        <end position="554"/>
    </location>
</feature>
<evidence type="ECO:0000256" key="10">
    <source>
        <dbReference type="ARBA" id="ARBA00023239"/>
    </source>
</evidence>
<reference evidence="15" key="1">
    <citation type="journal article" date="2017" name="Genome Biol.">
        <title>Comparative genomics reveals high biological diversity and specific adaptations in the industrially and medically important fungal genus Aspergillus.</title>
        <authorList>
            <person name="de Vries R.P."/>
            <person name="Riley R."/>
            <person name="Wiebenga A."/>
            <person name="Aguilar-Osorio G."/>
            <person name="Amillis S."/>
            <person name="Uchima C.A."/>
            <person name="Anderluh G."/>
            <person name="Asadollahi M."/>
            <person name="Askin M."/>
            <person name="Barry K."/>
            <person name="Battaglia E."/>
            <person name="Bayram O."/>
            <person name="Benocci T."/>
            <person name="Braus-Stromeyer S.A."/>
            <person name="Caldana C."/>
            <person name="Canovas D."/>
            <person name="Cerqueira G.C."/>
            <person name="Chen F."/>
            <person name="Chen W."/>
            <person name="Choi C."/>
            <person name="Clum A."/>
            <person name="Dos Santos R.A."/>
            <person name="Damasio A.R."/>
            <person name="Diallinas G."/>
            <person name="Emri T."/>
            <person name="Fekete E."/>
            <person name="Flipphi M."/>
            <person name="Freyberg S."/>
            <person name="Gallo A."/>
            <person name="Gournas C."/>
            <person name="Habgood R."/>
            <person name="Hainaut M."/>
            <person name="Harispe M.L."/>
            <person name="Henrissat B."/>
            <person name="Hilden K.S."/>
            <person name="Hope R."/>
            <person name="Hossain A."/>
            <person name="Karabika E."/>
            <person name="Karaffa L."/>
            <person name="Karanyi Z."/>
            <person name="Krasevec N."/>
            <person name="Kuo A."/>
            <person name="Kusch H."/>
            <person name="LaButti K."/>
            <person name="Lagendijk E.L."/>
            <person name="Lapidus A."/>
            <person name="Levasseur A."/>
            <person name="Lindquist E."/>
            <person name="Lipzen A."/>
            <person name="Logrieco A.F."/>
            <person name="MacCabe A."/>
            <person name="Maekelae M.R."/>
            <person name="Malavazi I."/>
            <person name="Melin P."/>
            <person name="Meyer V."/>
            <person name="Mielnichuk N."/>
            <person name="Miskei M."/>
            <person name="Molnar A.P."/>
            <person name="Mule G."/>
            <person name="Ngan C.Y."/>
            <person name="Orejas M."/>
            <person name="Orosz E."/>
            <person name="Ouedraogo J.P."/>
            <person name="Overkamp K.M."/>
            <person name="Park H.-S."/>
            <person name="Perrone G."/>
            <person name="Piumi F."/>
            <person name="Punt P.J."/>
            <person name="Ram A.F."/>
            <person name="Ramon A."/>
            <person name="Rauscher S."/>
            <person name="Record E."/>
            <person name="Riano-Pachon D.M."/>
            <person name="Robert V."/>
            <person name="Roehrig J."/>
            <person name="Ruller R."/>
            <person name="Salamov A."/>
            <person name="Salih N.S."/>
            <person name="Samson R.A."/>
            <person name="Sandor E."/>
            <person name="Sanguinetti M."/>
            <person name="Schuetze T."/>
            <person name="Sepcic K."/>
            <person name="Shelest E."/>
            <person name="Sherlock G."/>
            <person name="Sophianopoulou V."/>
            <person name="Squina F.M."/>
            <person name="Sun H."/>
            <person name="Susca A."/>
            <person name="Todd R.B."/>
            <person name="Tsang A."/>
            <person name="Unkles S.E."/>
            <person name="van de Wiele N."/>
            <person name="van Rossen-Uffink D."/>
            <person name="Oliveira J.V."/>
            <person name="Vesth T.C."/>
            <person name="Visser J."/>
            <person name="Yu J.-H."/>
            <person name="Zhou M."/>
            <person name="Andersen M.R."/>
            <person name="Archer D.B."/>
            <person name="Baker S.E."/>
            <person name="Benoit I."/>
            <person name="Brakhage A.A."/>
            <person name="Braus G.H."/>
            <person name="Fischer R."/>
            <person name="Frisvad J.C."/>
            <person name="Goldman G.H."/>
            <person name="Houbraken J."/>
            <person name="Oakley B."/>
            <person name="Pocsi I."/>
            <person name="Scazzocchio C."/>
            <person name="Seiboth B."/>
            <person name="vanKuyk P.A."/>
            <person name="Wortman J."/>
            <person name="Dyer P.S."/>
            <person name="Grigoriev I.V."/>
        </authorList>
    </citation>
    <scope>NUCLEOTIDE SEQUENCE [LARGE SCALE GENOMIC DNA]</scope>
    <source>
        <strain evidence="15">CBS 506.65</strain>
    </source>
</reference>
<dbReference type="CDD" id="cd04907">
    <property type="entry name" value="ACT_ThrD-I_2"/>
    <property type="match status" value="1"/>
</dbReference>
<sequence length="567" mass="61890">MSDESPPSGFVTPSTPRPSSFALTEYVAARTPPSERQGAGLLRKWDIPDGYLLPNGYPDYMRLILTSRVYDIINETPLHHAVNLSNRLECRVLLKREDLLPVFSFKLRGAYNKMAHLRPDQRWKGVVACSAGNHAQGVAYSARKLKIPATIVMPSGTPAIKHRNVARLGGSVILHGSDFDAAKEEAHRLEKQHGLTSIPPFDDPYVIAGQGTIGMEILRQANLEKLEAVFCAVGGGGLIAGIGVYLKRIAPQVKIIGVEAYDANAMAQSLSNGSRVQLKEVGLFADGAAVKIVGEETYRLCQDVVDDIIQVSTDETCAAIKDTFEDTRSVIEPAAALALAGLKKYVQQNPSPDTNRELIAITSGANMDFDRLRFVAERAALGERKEALLSVNIPERPGAFAQLVDFVLPHAVTAFSYRYACPESADVLMGISLSALTGREDLANIIAQLARAGMAAQDLSDDELAKRHLRFLVGGRSSVNDERLFMFEFPERPGALANFLTTLRPNQNISLFHYRNYGGDVGKVLAGIQCPEAEKPELEAFLQDVGYPFKEETDSATYKTFLRGSQA</sequence>
<dbReference type="Gene3D" id="3.40.50.1100">
    <property type="match status" value="2"/>
</dbReference>
<dbReference type="EC" id="4.3.1.19" evidence="12"/>
<dbReference type="InterPro" id="IPR001721">
    <property type="entry name" value="TD_ACT-like"/>
</dbReference>
<dbReference type="InterPro" id="IPR005787">
    <property type="entry name" value="Thr_deHydtase_biosynth"/>
</dbReference>
<evidence type="ECO:0000256" key="11">
    <source>
        <dbReference type="ARBA" id="ARBA00023304"/>
    </source>
</evidence>
<dbReference type="GO" id="GO:0004794">
    <property type="term" value="F:threonine deaminase activity"/>
    <property type="evidence" value="ECO:0007669"/>
    <property type="project" value="UniProtKB-UniRule"/>
</dbReference>
<gene>
    <name evidence="14" type="ORF">ASPZODRAFT_134697</name>
</gene>
<comment type="catalytic activity">
    <reaction evidence="1 12">
        <text>L-threonine = 2-oxobutanoate + NH4(+)</text>
        <dbReference type="Rhea" id="RHEA:22108"/>
        <dbReference type="ChEBI" id="CHEBI:16763"/>
        <dbReference type="ChEBI" id="CHEBI:28938"/>
        <dbReference type="ChEBI" id="CHEBI:57926"/>
        <dbReference type="EC" id="4.3.1.19"/>
    </reaction>
</comment>
<dbReference type="UniPathway" id="UPA00047">
    <property type="reaction ID" value="UER00054"/>
</dbReference>